<proteinExistence type="predicted"/>
<dbReference type="Proteomes" id="UP001299068">
    <property type="component" value="Unassembled WGS sequence"/>
</dbReference>
<dbReference type="RefSeq" id="WP_221861420.1">
    <property type="nucleotide sequence ID" value="NZ_JAIKTU010000009.1"/>
</dbReference>
<organism evidence="1 2">
    <name type="scientific">Clostridium sardiniense</name>
    <name type="common">Clostridium absonum</name>
    <dbReference type="NCBI Taxonomy" id="29369"/>
    <lineage>
        <taxon>Bacteria</taxon>
        <taxon>Bacillati</taxon>
        <taxon>Bacillota</taxon>
        <taxon>Clostridia</taxon>
        <taxon>Eubacteriales</taxon>
        <taxon>Clostridiaceae</taxon>
        <taxon>Clostridium</taxon>
    </lineage>
</organism>
<accession>A0ABS7KZ85</accession>
<keyword evidence="2" id="KW-1185">Reference proteome</keyword>
<comment type="caution">
    <text evidence="1">The sequence shown here is derived from an EMBL/GenBank/DDBJ whole genome shotgun (WGS) entry which is preliminary data.</text>
</comment>
<evidence type="ECO:0000313" key="2">
    <source>
        <dbReference type="Proteomes" id="UP001299068"/>
    </source>
</evidence>
<sequence>MKKKKYLIIIFSSFLLIFASIGLVKINIINTKSLSPVGNTDDNKKIVNTEFGEEFNSFIQDNSNVKIYNNENEGEYLVTINDKRIKIKEESYLISGMKKAVLAVKNISVNLINDIEALFEKIMP</sequence>
<name>A0ABS7KZ85_CLOSR</name>
<reference evidence="1 2" key="1">
    <citation type="journal article" date="2021" name="Cell Host Microbe">
        <title>in vivo commensal control of Clostridioides difficile virulence.</title>
        <authorList>
            <person name="Girinathan B.P."/>
            <person name="Dibenedetto N."/>
            <person name="Worley J.N."/>
            <person name="Peltier J."/>
            <person name="Arrieta-Ortiz M.L."/>
            <person name="Rupa Christinal Immanuel S."/>
            <person name="Lavin R."/>
            <person name="Delaney M.L."/>
            <person name="Cummins C."/>
            <person name="Hoffmann M."/>
            <person name="Luo Y."/>
            <person name="Gonzalez-Escalona N."/>
            <person name="Allard M."/>
            <person name="Onderdonk A.B."/>
            <person name="Gerber G.K."/>
            <person name="Sonenshein A.L."/>
            <person name="Baliga N."/>
            <person name="Dupuy B."/>
            <person name="Bry L."/>
        </authorList>
    </citation>
    <scope>NUCLEOTIDE SEQUENCE [LARGE SCALE GENOMIC DNA]</scope>
    <source>
        <strain evidence="1 2">DSM 599</strain>
    </source>
</reference>
<dbReference type="EMBL" id="JAIKTU010000009">
    <property type="protein sequence ID" value="MBY0756130.1"/>
    <property type="molecule type" value="Genomic_DNA"/>
</dbReference>
<evidence type="ECO:0000313" key="1">
    <source>
        <dbReference type="EMBL" id="MBY0756130.1"/>
    </source>
</evidence>
<gene>
    <name evidence="1" type="ORF">K5V21_11815</name>
</gene>
<protein>
    <submittedName>
        <fullName evidence="1">Uncharacterized protein</fullName>
    </submittedName>
</protein>